<dbReference type="InterPro" id="IPR036412">
    <property type="entry name" value="HAD-like_sf"/>
</dbReference>
<evidence type="ECO:0000256" key="2">
    <source>
        <dbReference type="ARBA" id="ARBA00006024"/>
    </source>
</evidence>
<gene>
    <name evidence="12" type="ORF">E4Q08_18175</name>
</gene>
<dbReference type="SFLD" id="SFLDS00003">
    <property type="entry name" value="Haloacid_Dehalogenase"/>
    <property type="match status" value="1"/>
</dbReference>
<feature type="transmembrane region" description="Helical" evidence="10">
    <location>
        <begin position="720"/>
        <end position="740"/>
    </location>
</feature>
<evidence type="ECO:0000313" key="12">
    <source>
        <dbReference type="EMBL" id="NMQ07032.1"/>
    </source>
</evidence>
<evidence type="ECO:0000256" key="4">
    <source>
        <dbReference type="ARBA" id="ARBA00022723"/>
    </source>
</evidence>
<dbReference type="Gene3D" id="2.70.150.10">
    <property type="entry name" value="Calcium-transporting ATPase, cytoplasmic transduction domain A"/>
    <property type="match status" value="1"/>
</dbReference>
<feature type="transmembrane region" description="Helical" evidence="10">
    <location>
        <begin position="379"/>
        <end position="399"/>
    </location>
</feature>
<evidence type="ECO:0000256" key="5">
    <source>
        <dbReference type="ARBA" id="ARBA00022741"/>
    </source>
</evidence>
<protein>
    <submittedName>
        <fullName evidence="12">Copper-translocating P-type ATPase</fullName>
    </submittedName>
</protein>
<dbReference type="CDD" id="cd02094">
    <property type="entry name" value="P-type_ATPase_Cu-like"/>
    <property type="match status" value="1"/>
</dbReference>
<dbReference type="NCBIfam" id="TIGR01494">
    <property type="entry name" value="ATPase_P-type"/>
    <property type="match status" value="1"/>
</dbReference>
<dbReference type="EMBL" id="SPMX01000060">
    <property type="protein sequence ID" value="NMQ07032.1"/>
    <property type="molecule type" value="Genomic_DNA"/>
</dbReference>
<dbReference type="Pfam" id="PF00122">
    <property type="entry name" value="E1-E2_ATPase"/>
    <property type="match status" value="1"/>
</dbReference>
<dbReference type="InterPro" id="IPR018303">
    <property type="entry name" value="ATPase_P-typ_P_site"/>
</dbReference>
<dbReference type="SFLD" id="SFLDF00027">
    <property type="entry name" value="p-type_atpase"/>
    <property type="match status" value="1"/>
</dbReference>
<dbReference type="PRINTS" id="PR00943">
    <property type="entry name" value="CUATPASE"/>
</dbReference>
<feature type="transmembrane region" description="Helical" evidence="10">
    <location>
        <begin position="197"/>
        <end position="217"/>
    </location>
</feature>
<keyword evidence="13" id="KW-1185">Reference proteome</keyword>
<dbReference type="InterPro" id="IPR023214">
    <property type="entry name" value="HAD_sf"/>
</dbReference>
<dbReference type="InterPro" id="IPR017969">
    <property type="entry name" value="Heavy-metal-associated_CS"/>
</dbReference>
<keyword evidence="10" id="KW-1003">Cell membrane</keyword>
<keyword evidence="9 10" id="KW-0472">Membrane</keyword>
<dbReference type="SUPFAM" id="SSF56784">
    <property type="entry name" value="HAD-like"/>
    <property type="match status" value="1"/>
</dbReference>
<evidence type="ECO:0000256" key="3">
    <source>
        <dbReference type="ARBA" id="ARBA00022692"/>
    </source>
</evidence>
<name>A0ABX1TFM8_9PROT</name>
<dbReference type="InterPro" id="IPR059000">
    <property type="entry name" value="ATPase_P-type_domA"/>
</dbReference>
<dbReference type="InterPro" id="IPR023298">
    <property type="entry name" value="ATPase_P-typ_TM_dom_sf"/>
</dbReference>
<feature type="transmembrane region" description="Helical" evidence="10">
    <location>
        <begin position="697"/>
        <end position="714"/>
    </location>
</feature>
<organism evidence="12 13">
    <name type="scientific">Candidatus Accumulibacter contiguus</name>
    <dbReference type="NCBI Taxonomy" id="2954381"/>
    <lineage>
        <taxon>Bacteria</taxon>
        <taxon>Pseudomonadati</taxon>
        <taxon>Pseudomonadota</taxon>
        <taxon>Betaproteobacteria</taxon>
        <taxon>Candidatus Accumulibacter</taxon>
    </lineage>
</organism>
<evidence type="ECO:0000256" key="1">
    <source>
        <dbReference type="ARBA" id="ARBA00004127"/>
    </source>
</evidence>
<dbReference type="PROSITE" id="PS00154">
    <property type="entry name" value="ATPASE_E1_E2"/>
    <property type="match status" value="1"/>
</dbReference>
<dbReference type="NCBIfam" id="TIGR01511">
    <property type="entry name" value="ATPase-IB1_Cu"/>
    <property type="match status" value="1"/>
</dbReference>
<dbReference type="Pfam" id="PF00702">
    <property type="entry name" value="Hydrolase"/>
    <property type="match status" value="1"/>
</dbReference>
<dbReference type="SUPFAM" id="SSF55008">
    <property type="entry name" value="HMA, heavy metal-associated domain"/>
    <property type="match status" value="1"/>
</dbReference>
<dbReference type="InterPro" id="IPR036163">
    <property type="entry name" value="HMA_dom_sf"/>
</dbReference>
<dbReference type="Gene3D" id="3.40.1110.10">
    <property type="entry name" value="Calcium-transporting ATPase, cytoplasmic domain N"/>
    <property type="match status" value="1"/>
</dbReference>
<keyword evidence="3 10" id="KW-0812">Transmembrane</keyword>
<evidence type="ECO:0000256" key="6">
    <source>
        <dbReference type="ARBA" id="ARBA00022840"/>
    </source>
</evidence>
<dbReference type="Gene3D" id="3.40.50.1000">
    <property type="entry name" value="HAD superfamily/HAD-like"/>
    <property type="match status" value="1"/>
</dbReference>
<dbReference type="InterPro" id="IPR008250">
    <property type="entry name" value="ATPase_P-typ_transduc_dom_A_sf"/>
</dbReference>
<dbReference type="Pfam" id="PF00403">
    <property type="entry name" value="HMA"/>
    <property type="match status" value="1"/>
</dbReference>
<dbReference type="InterPro" id="IPR006121">
    <property type="entry name" value="HMA_dom"/>
</dbReference>
<dbReference type="RefSeq" id="WP_169071409.1">
    <property type="nucleotide sequence ID" value="NZ_JAZKUC010000002.1"/>
</dbReference>
<dbReference type="NCBIfam" id="TIGR01525">
    <property type="entry name" value="ATPase-IB_hvy"/>
    <property type="match status" value="1"/>
</dbReference>
<feature type="transmembrane region" description="Helical" evidence="10">
    <location>
        <begin position="139"/>
        <end position="157"/>
    </location>
</feature>
<dbReference type="Gene3D" id="3.30.70.100">
    <property type="match status" value="1"/>
</dbReference>
<feature type="transmembrane region" description="Helical" evidence="10">
    <location>
        <begin position="351"/>
        <end position="373"/>
    </location>
</feature>
<sequence>MSESGPDSRLPSDLPPQTLELAIAGMSCAACSARLEKMLNRLPGVDAVVNLATERATVRYLPGVVAPALLIATVERAGFTGRLADDRSQADEKARKRASERAELRRFWISAALTLPLTAQMLSMFDADVHAHQDFLPRWLQLLLATPVQFWIGWRFYDGAWKALRAGGANMDVLVALGTSMAYGFSLVVTLSHAADLHVYFEASAAVITLVLLGKLLEARAKAKTSEAIEALIRLQPKTARVERDGRLLDIDAALLVPGDIFIVRPGESLPVDGEVIDGSSNVNEAMLTGESMPLAKRRGDRVFAATANGEGMLRCRASSVGEHTLLAGIICMVAEAQGSKAPVQRLADRVSAIFVPVVCAIALLTLIAWWAFSGVFSSALVNAVAVLVIACPCALGLATPTAIMVASGQGAAAGILVRNAEALERAEKVSILAIDKTGTLTRGEPLVTDLVPLAASAEEALALAAGLEQGSEHPLGRAILQHAQAAGTVLPELDEFQAIPGRGVEGRVAGRRLRLAALDGCHGLALPEELVNTLQRAGKTVVVLMEKRITPSAGDDGFLALALLAIADPLRETSRAAVARLKGMGIRVVMLTGDHLETATAIAQETGIDDFHAGILPADKAAAVNALKTGKAVVAMVGDGINDAPALAAADVSFAIGAGSDAAIAAADVTLVRGDLNGIADAILLSRATLRKIRQNLFCAFIYNVLGIPLAALGMLNPVIAGAAMAMSSVSVVSNSLLLKRWRAGGK</sequence>
<comment type="subcellular location">
    <subcellularLocation>
        <location evidence="10">Cell membrane</location>
    </subcellularLocation>
    <subcellularLocation>
        <location evidence="1">Endomembrane system</location>
        <topology evidence="1">Multi-pass membrane protein</topology>
    </subcellularLocation>
</comment>
<keyword evidence="5 10" id="KW-0547">Nucleotide-binding</keyword>
<dbReference type="InterPro" id="IPR023299">
    <property type="entry name" value="ATPase_P-typ_cyto_dom_N"/>
</dbReference>
<dbReference type="PANTHER" id="PTHR43520:SF8">
    <property type="entry name" value="P-TYPE CU(+) TRANSPORTER"/>
    <property type="match status" value="1"/>
</dbReference>
<dbReference type="PROSITE" id="PS01047">
    <property type="entry name" value="HMA_1"/>
    <property type="match status" value="1"/>
</dbReference>
<evidence type="ECO:0000256" key="8">
    <source>
        <dbReference type="ARBA" id="ARBA00022989"/>
    </source>
</evidence>
<feature type="transmembrane region" description="Helical" evidence="10">
    <location>
        <begin position="107"/>
        <end position="127"/>
    </location>
</feature>
<feature type="domain" description="HMA" evidence="11">
    <location>
        <begin position="17"/>
        <end position="82"/>
    </location>
</feature>
<evidence type="ECO:0000256" key="10">
    <source>
        <dbReference type="RuleBase" id="RU362081"/>
    </source>
</evidence>
<dbReference type="PROSITE" id="PS50846">
    <property type="entry name" value="HMA_2"/>
    <property type="match status" value="1"/>
</dbReference>
<comment type="similarity">
    <text evidence="2 10">Belongs to the cation transport ATPase (P-type) (TC 3.A.3) family. Type IB subfamily.</text>
</comment>
<dbReference type="SUPFAM" id="SSF81665">
    <property type="entry name" value="Calcium ATPase, transmembrane domain M"/>
    <property type="match status" value="1"/>
</dbReference>
<keyword evidence="4 10" id="KW-0479">Metal-binding</keyword>
<comment type="caution">
    <text evidence="12">The sequence shown here is derived from an EMBL/GenBank/DDBJ whole genome shotgun (WGS) entry which is preliminary data.</text>
</comment>
<evidence type="ECO:0000256" key="9">
    <source>
        <dbReference type="ARBA" id="ARBA00023136"/>
    </source>
</evidence>
<accession>A0ABX1TFM8</accession>
<keyword evidence="6 10" id="KW-0067">ATP-binding</keyword>
<dbReference type="CDD" id="cd00371">
    <property type="entry name" value="HMA"/>
    <property type="match status" value="1"/>
</dbReference>
<dbReference type="Proteomes" id="UP000886469">
    <property type="component" value="Unassembled WGS sequence"/>
</dbReference>
<proteinExistence type="inferred from homology"/>
<evidence type="ECO:0000313" key="13">
    <source>
        <dbReference type="Proteomes" id="UP000886469"/>
    </source>
</evidence>
<keyword evidence="7" id="KW-1278">Translocase</keyword>
<keyword evidence="8 10" id="KW-1133">Transmembrane helix</keyword>
<dbReference type="SUPFAM" id="SSF81653">
    <property type="entry name" value="Calcium ATPase, transduction domain A"/>
    <property type="match status" value="1"/>
</dbReference>
<dbReference type="InterPro" id="IPR001757">
    <property type="entry name" value="P_typ_ATPase"/>
</dbReference>
<dbReference type="InterPro" id="IPR044492">
    <property type="entry name" value="P_typ_ATPase_HD_dom"/>
</dbReference>
<evidence type="ECO:0000256" key="7">
    <source>
        <dbReference type="ARBA" id="ARBA00022967"/>
    </source>
</evidence>
<feature type="transmembrane region" description="Helical" evidence="10">
    <location>
        <begin position="169"/>
        <end position="191"/>
    </location>
</feature>
<dbReference type="SFLD" id="SFLDG00002">
    <property type="entry name" value="C1.7:_P-type_atpase_like"/>
    <property type="match status" value="1"/>
</dbReference>
<reference evidence="12" key="1">
    <citation type="submission" date="2019-03" db="EMBL/GenBank/DDBJ databases">
        <title>Metabolic reconstructions from genomes of highly enriched 'Candidatus Accumulibacter' and 'Candidatus Competibacter' bioreactor populations.</title>
        <authorList>
            <person name="Annavajhala M.K."/>
            <person name="Welles L."/>
            <person name="Abbas B."/>
            <person name="Sorokin D."/>
            <person name="Park H."/>
            <person name="Van Loosdrecht M."/>
            <person name="Chandran K."/>
        </authorList>
    </citation>
    <scope>NUCLEOTIDE SEQUENCE</scope>
    <source>
        <strain evidence="12">SBR_L</strain>
    </source>
</reference>
<dbReference type="PANTHER" id="PTHR43520">
    <property type="entry name" value="ATP7, ISOFORM B"/>
    <property type="match status" value="1"/>
</dbReference>
<dbReference type="PRINTS" id="PR00119">
    <property type="entry name" value="CATATPASE"/>
</dbReference>
<evidence type="ECO:0000259" key="11">
    <source>
        <dbReference type="PROSITE" id="PS50846"/>
    </source>
</evidence>
<dbReference type="InterPro" id="IPR027256">
    <property type="entry name" value="P-typ_ATPase_IB"/>
</dbReference>